<proteinExistence type="inferred from homology"/>
<dbReference type="AlphaFoldDB" id="A0A401T235"/>
<evidence type="ECO:0000256" key="5">
    <source>
        <dbReference type="SAM" id="MobiDB-lite"/>
    </source>
</evidence>
<dbReference type="InterPro" id="IPR017853">
    <property type="entry name" value="GH"/>
</dbReference>
<comment type="caution">
    <text evidence="7">The sequence shown here is derived from an EMBL/GenBank/DDBJ whole genome shotgun (WGS) entry which is preliminary data.</text>
</comment>
<evidence type="ECO:0000256" key="1">
    <source>
        <dbReference type="ARBA" id="ARBA00001231"/>
    </source>
</evidence>
<protein>
    <recommendedName>
        <fullName evidence="3">beta-N-acetylhexosaminidase</fullName>
        <ecNumber evidence="3">3.2.1.52</ecNumber>
    </recommendedName>
</protein>
<comment type="catalytic activity">
    <reaction evidence="1">
        <text>Hydrolysis of terminal non-reducing N-acetyl-D-hexosamine residues in N-acetyl-beta-D-hexosaminides.</text>
        <dbReference type="EC" id="3.2.1.52"/>
    </reaction>
</comment>
<evidence type="ECO:0000259" key="6">
    <source>
        <dbReference type="Pfam" id="PF00728"/>
    </source>
</evidence>
<dbReference type="SUPFAM" id="SSF51445">
    <property type="entry name" value="(Trans)glycosidases"/>
    <property type="match status" value="1"/>
</dbReference>
<dbReference type="EMBL" id="BEZZ01000870">
    <property type="protein sequence ID" value="GCC36701.1"/>
    <property type="molecule type" value="Genomic_DNA"/>
</dbReference>
<dbReference type="PANTHER" id="PTHR21040:SF6">
    <property type="entry name" value="HEXOSAMINIDASE D"/>
    <property type="match status" value="1"/>
</dbReference>
<dbReference type="PANTHER" id="PTHR21040">
    <property type="entry name" value="BCDNA.GH04120"/>
    <property type="match status" value="1"/>
</dbReference>
<reference evidence="7 8" key="1">
    <citation type="journal article" date="2018" name="Nat. Ecol. Evol.">
        <title>Shark genomes provide insights into elasmobranch evolution and the origin of vertebrates.</title>
        <authorList>
            <person name="Hara Y"/>
            <person name="Yamaguchi K"/>
            <person name="Onimaru K"/>
            <person name="Kadota M"/>
            <person name="Koyanagi M"/>
            <person name="Keeley SD"/>
            <person name="Tatsumi K"/>
            <person name="Tanaka K"/>
            <person name="Motone F"/>
            <person name="Kageyama Y"/>
            <person name="Nozu R"/>
            <person name="Adachi N"/>
            <person name="Nishimura O"/>
            <person name="Nakagawa R"/>
            <person name="Tanegashima C"/>
            <person name="Kiyatake I"/>
            <person name="Matsumoto R"/>
            <person name="Murakumo K"/>
            <person name="Nishida K"/>
            <person name="Terakita A"/>
            <person name="Kuratani S"/>
            <person name="Sato K"/>
            <person name="Hyodo S Kuraku.S."/>
        </authorList>
    </citation>
    <scope>NUCLEOTIDE SEQUENCE [LARGE SCALE GENOMIC DNA]</scope>
</reference>
<dbReference type="CDD" id="cd06565">
    <property type="entry name" value="GH20_GcnA-like"/>
    <property type="match status" value="1"/>
</dbReference>
<accession>A0A401T235</accession>
<evidence type="ECO:0000313" key="7">
    <source>
        <dbReference type="EMBL" id="GCC36701.1"/>
    </source>
</evidence>
<gene>
    <name evidence="7" type="ORF">chiPu_0015199</name>
</gene>
<feature type="region of interest" description="Disordered" evidence="5">
    <location>
        <begin position="1"/>
        <end position="21"/>
    </location>
</feature>
<dbReference type="Gene3D" id="3.20.20.80">
    <property type="entry name" value="Glycosidases"/>
    <property type="match status" value="1"/>
</dbReference>
<dbReference type="Pfam" id="PF00728">
    <property type="entry name" value="Glyco_hydro_20"/>
    <property type="match status" value="1"/>
</dbReference>
<evidence type="ECO:0000256" key="4">
    <source>
        <dbReference type="ARBA" id="ARBA00022801"/>
    </source>
</evidence>
<dbReference type="OMA" id="TWMNPWQ"/>
<dbReference type="STRING" id="137246.A0A401T235"/>
<evidence type="ECO:0000256" key="3">
    <source>
        <dbReference type="ARBA" id="ARBA00012663"/>
    </source>
</evidence>
<evidence type="ECO:0000313" key="8">
    <source>
        <dbReference type="Proteomes" id="UP000287033"/>
    </source>
</evidence>
<keyword evidence="4" id="KW-0378">Hydrolase</keyword>
<dbReference type="InterPro" id="IPR038901">
    <property type="entry name" value="HEXDC-like"/>
</dbReference>
<comment type="similarity">
    <text evidence="2">Belongs to the glycosyl hydrolase 20 family.</text>
</comment>
<feature type="compositionally biased region" description="Basic and acidic residues" evidence="5">
    <location>
        <begin position="1"/>
        <end position="11"/>
    </location>
</feature>
<name>A0A401T235_CHIPU</name>
<sequence length="494" mass="56572">MADSLGDKPMEADNGMSTLKPPQTGLKLVHLDLKGAPPRVSYLLEILPLLSHLGADGILLEYEDMFPYEGKLRVLRSPNAYSPSEIKEILNLARVLHFEVIPLVQTIGHMEFVLKHKMFSHLREMKGFPNSLIPHKKESMEVVESMIDQIMAIHKDSKWLHIGSDEVYYLGESEESKQLFARTETTADSLFLSHVKAVANYIVTSYPNVKPIIWDDMLRNINEEKLKESMLSQFVELMIWEYNANLDVDGMMLQIQKYQHSGFSVMWFASAFKGATGAAQSLTPINYHLANHLQWLKVTEALPRDSIQLHGIALTGWQRYDHFSVLCELLPVGLPSLAVCLQALKNGVFSEKEEDFVKKCLGFKTLRINFISTEDAGSFPGSDVFNHVTQIITFMQESIDKLLEENIYIKGWFSNYHRKRKFVHPIIVRHFEGEVRRVHAHWKTAVSELSAALEKIYYPDTVEEWLEEHVYPNVTKLQLFVKDMDEALASGHLK</sequence>
<dbReference type="GO" id="GO:0004563">
    <property type="term" value="F:beta-N-acetylhexosaminidase activity"/>
    <property type="evidence" value="ECO:0007669"/>
    <property type="project" value="UniProtKB-EC"/>
</dbReference>
<dbReference type="OrthoDB" id="47475at2759"/>
<dbReference type="InterPro" id="IPR015883">
    <property type="entry name" value="Glyco_hydro_20_cat"/>
</dbReference>
<feature type="domain" description="Glycoside hydrolase family 20 catalytic" evidence="6">
    <location>
        <begin position="76"/>
        <end position="244"/>
    </location>
</feature>
<organism evidence="7 8">
    <name type="scientific">Chiloscyllium punctatum</name>
    <name type="common">Brownbanded bambooshark</name>
    <name type="synonym">Hemiscyllium punctatum</name>
    <dbReference type="NCBI Taxonomy" id="137246"/>
    <lineage>
        <taxon>Eukaryota</taxon>
        <taxon>Metazoa</taxon>
        <taxon>Chordata</taxon>
        <taxon>Craniata</taxon>
        <taxon>Vertebrata</taxon>
        <taxon>Chondrichthyes</taxon>
        <taxon>Elasmobranchii</taxon>
        <taxon>Galeomorphii</taxon>
        <taxon>Galeoidea</taxon>
        <taxon>Orectolobiformes</taxon>
        <taxon>Hemiscylliidae</taxon>
        <taxon>Chiloscyllium</taxon>
    </lineage>
</organism>
<keyword evidence="8" id="KW-1185">Reference proteome</keyword>
<dbReference type="GO" id="GO:0005975">
    <property type="term" value="P:carbohydrate metabolic process"/>
    <property type="evidence" value="ECO:0007669"/>
    <property type="project" value="InterPro"/>
</dbReference>
<dbReference type="EC" id="3.2.1.52" evidence="3"/>
<evidence type="ECO:0000256" key="2">
    <source>
        <dbReference type="ARBA" id="ARBA00006285"/>
    </source>
</evidence>
<dbReference type="Proteomes" id="UP000287033">
    <property type="component" value="Unassembled WGS sequence"/>
</dbReference>